<evidence type="ECO:0000256" key="1">
    <source>
        <dbReference type="SAM" id="MobiDB-lite"/>
    </source>
</evidence>
<evidence type="ECO:0000256" key="2">
    <source>
        <dbReference type="SAM" id="Phobius"/>
    </source>
</evidence>
<comment type="caution">
    <text evidence="3">The sequence shown here is derived from an EMBL/GenBank/DDBJ whole genome shotgun (WGS) entry which is preliminary data.</text>
</comment>
<gene>
    <name evidence="3" type="ORF">ACJMK2_035958</name>
</gene>
<accession>A0ABD3WFP3</accession>
<sequence length="230" mass="24727">MDGCSCIELERFLLLAPCPPFGADDIFWELMNDLADDKTINRSILTYNETRILAKHCNISERITKETVSPETTSAVSLSIETTSAASLSIETTSAASSSIETISAASSSAGASVQSSIYIYVTIGIVCTLTLIALIIGIVKLKRHFNKRKESEEGTTVSEYSNISSNQSGDIKEPQSDGPGKQQNKNHSISCTPDTGPPDSHVTNQTGNEIPLVTLVCTLTSRDDKSSFK</sequence>
<feature type="compositionally biased region" description="Polar residues" evidence="1">
    <location>
        <begin position="155"/>
        <end position="170"/>
    </location>
</feature>
<keyword evidence="2" id="KW-1133">Transmembrane helix</keyword>
<feature type="transmembrane region" description="Helical" evidence="2">
    <location>
        <begin position="118"/>
        <end position="140"/>
    </location>
</feature>
<name>A0ABD3WFP3_SINWO</name>
<proteinExistence type="predicted"/>
<organism evidence="3 4">
    <name type="scientific">Sinanodonta woodiana</name>
    <name type="common">Chinese pond mussel</name>
    <name type="synonym">Anodonta woodiana</name>
    <dbReference type="NCBI Taxonomy" id="1069815"/>
    <lineage>
        <taxon>Eukaryota</taxon>
        <taxon>Metazoa</taxon>
        <taxon>Spiralia</taxon>
        <taxon>Lophotrochozoa</taxon>
        <taxon>Mollusca</taxon>
        <taxon>Bivalvia</taxon>
        <taxon>Autobranchia</taxon>
        <taxon>Heteroconchia</taxon>
        <taxon>Palaeoheterodonta</taxon>
        <taxon>Unionida</taxon>
        <taxon>Unionoidea</taxon>
        <taxon>Unionidae</taxon>
        <taxon>Unioninae</taxon>
        <taxon>Sinanodonta</taxon>
    </lineage>
</organism>
<evidence type="ECO:0000313" key="3">
    <source>
        <dbReference type="EMBL" id="KAL3872754.1"/>
    </source>
</evidence>
<keyword evidence="2" id="KW-0472">Membrane</keyword>
<dbReference type="Proteomes" id="UP001634394">
    <property type="component" value="Unassembled WGS sequence"/>
</dbReference>
<feature type="region of interest" description="Disordered" evidence="1">
    <location>
        <begin position="148"/>
        <end position="208"/>
    </location>
</feature>
<keyword evidence="4" id="KW-1185">Reference proteome</keyword>
<protein>
    <submittedName>
        <fullName evidence="3">Uncharacterized protein</fullName>
    </submittedName>
</protein>
<dbReference type="AlphaFoldDB" id="A0ABD3WFP3"/>
<dbReference type="EMBL" id="JBJQND010000006">
    <property type="protein sequence ID" value="KAL3872754.1"/>
    <property type="molecule type" value="Genomic_DNA"/>
</dbReference>
<reference evidence="3 4" key="1">
    <citation type="submission" date="2024-11" db="EMBL/GenBank/DDBJ databases">
        <title>Chromosome-level genome assembly of the freshwater bivalve Anodonta woodiana.</title>
        <authorList>
            <person name="Chen X."/>
        </authorList>
    </citation>
    <scope>NUCLEOTIDE SEQUENCE [LARGE SCALE GENOMIC DNA]</scope>
    <source>
        <strain evidence="3">MN2024</strain>
        <tissue evidence="3">Gills</tissue>
    </source>
</reference>
<keyword evidence="2" id="KW-0812">Transmembrane</keyword>
<evidence type="ECO:0000313" key="4">
    <source>
        <dbReference type="Proteomes" id="UP001634394"/>
    </source>
</evidence>
<feature type="compositionally biased region" description="Polar residues" evidence="1">
    <location>
        <begin position="182"/>
        <end position="194"/>
    </location>
</feature>